<evidence type="ECO:0000259" key="10">
    <source>
        <dbReference type="PROSITE" id="PS50221"/>
    </source>
</evidence>
<dbReference type="InterPro" id="IPR000832">
    <property type="entry name" value="GPCR_2_secretin-like"/>
</dbReference>
<feature type="domain" description="G-protein coupled receptors family 2 profile 2" evidence="11">
    <location>
        <begin position="96"/>
        <end position="334"/>
    </location>
</feature>
<evidence type="ECO:0008006" key="14">
    <source>
        <dbReference type="Google" id="ProtNLM"/>
    </source>
</evidence>
<dbReference type="GO" id="GO:0007166">
    <property type="term" value="P:cell surface receptor signaling pathway"/>
    <property type="evidence" value="ECO:0007669"/>
    <property type="project" value="InterPro"/>
</dbReference>
<dbReference type="GeneID" id="119725056"/>
<dbReference type="Gene3D" id="1.20.1070.10">
    <property type="entry name" value="Rhodopsin 7-helix transmembrane proteins"/>
    <property type="match status" value="1"/>
</dbReference>
<dbReference type="SUPFAM" id="SSF81321">
    <property type="entry name" value="Family A G protein-coupled receptor-like"/>
    <property type="match status" value="1"/>
</dbReference>
<comment type="similarity">
    <text evidence="2">Belongs to the G-protein coupled receptor 2 family. Adhesion G-protein coupled receptor (ADGR) subfamily.</text>
</comment>
<keyword evidence="5 9" id="KW-0472">Membrane</keyword>
<dbReference type="RefSeq" id="XP_038052348.1">
    <property type="nucleotide sequence ID" value="XM_038196420.1"/>
</dbReference>
<reference evidence="12" key="1">
    <citation type="submission" date="2022-11" db="UniProtKB">
        <authorList>
            <consortium name="EnsemblMetazoa"/>
        </authorList>
    </citation>
    <scope>IDENTIFICATION</scope>
</reference>
<evidence type="ECO:0000256" key="3">
    <source>
        <dbReference type="ARBA" id="ARBA00022692"/>
    </source>
</evidence>
<proteinExistence type="inferred from homology"/>
<evidence type="ECO:0000256" key="9">
    <source>
        <dbReference type="SAM" id="Phobius"/>
    </source>
</evidence>
<feature type="region of interest" description="Disordered" evidence="8">
    <location>
        <begin position="365"/>
        <end position="389"/>
    </location>
</feature>
<feature type="transmembrane region" description="Helical" evidence="9">
    <location>
        <begin position="96"/>
        <end position="121"/>
    </location>
</feature>
<dbReference type="InterPro" id="IPR057244">
    <property type="entry name" value="GAIN_B"/>
</dbReference>
<evidence type="ECO:0000256" key="4">
    <source>
        <dbReference type="ARBA" id="ARBA00022989"/>
    </source>
</evidence>
<dbReference type="Pfam" id="PF00002">
    <property type="entry name" value="7tm_2"/>
    <property type="match status" value="1"/>
</dbReference>
<dbReference type="Gene3D" id="2.60.220.50">
    <property type="match status" value="1"/>
</dbReference>
<dbReference type="PANTHER" id="PTHR12011">
    <property type="entry name" value="ADHESION G-PROTEIN COUPLED RECEPTOR"/>
    <property type="match status" value="1"/>
</dbReference>
<accession>A0A913ZKM9</accession>
<feature type="transmembrane region" description="Helical" evidence="9">
    <location>
        <begin position="279"/>
        <end position="298"/>
    </location>
</feature>
<dbReference type="PROSITE" id="PS50221">
    <property type="entry name" value="GAIN_B"/>
    <property type="match status" value="1"/>
</dbReference>
<protein>
    <recommendedName>
        <fullName evidence="14">Adhesion G-protein coupled receptor D1-like</fullName>
    </recommendedName>
</protein>
<sequence length="389" mass="43453">MACVFWKILDKIENQYLSLGILQSWVYFCFICIIDYSVSNETFAGVWSGEGCSVTNEGANLTNSTTCSCDHLTNFAVLMQLDTNAVPIPKADEKALTILSILGGSLSILCLTLMLVIYALFGMYKTERGMVHTNLCVALLISQLVFLTGIDAVSDTTGCRVAAVLLHYFLLASFSWMLVEGALLVVSAKFVFHRRLRPWKLMLPGWGVPAVVVAITFAVAAEDYGSKEKCWLIGQTTWAFIAPVIFVVAVNLIFLIFVLESLVKLKIVKSRTEFDKIRVVVRALLIVLPLMGYTWLFGLGVNAADGVNLIFYYLFVILNSSQGVLVFFLYCLNTEEVKQAFGRFRRRFKRRVNPQMSFDLMMSTSSNGVEKDTEKDADKDARKNCATIE</sequence>
<keyword evidence="3 9" id="KW-0812">Transmembrane</keyword>
<dbReference type="PANTHER" id="PTHR12011:SF471">
    <property type="entry name" value="G-PROTEIN COUPLED RECEPTORS FAMILY 2 PROFILE 2 DOMAIN-CONTAINING PROTEIN"/>
    <property type="match status" value="1"/>
</dbReference>
<name>A0A913ZKM9_PATMI</name>
<dbReference type="InterPro" id="IPR046338">
    <property type="entry name" value="GAIN_dom_sf"/>
</dbReference>
<keyword evidence="4 9" id="KW-1133">Transmembrane helix</keyword>
<feature type="domain" description="GAIN-B" evidence="10">
    <location>
        <begin position="1"/>
        <end position="85"/>
    </location>
</feature>
<feature type="transmembrane region" description="Helical" evidence="9">
    <location>
        <begin position="133"/>
        <end position="153"/>
    </location>
</feature>
<feature type="transmembrane region" description="Helical" evidence="9">
    <location>
        <begin position="165"/>
        <end position="192"/>
    </location>
</feature>
<evidence type="ECO:0000256" key="7">
    <source>
        <dbReference type="ARBA" id="ARBA00023180"/>
    </source>
</evidence>
<keyword evidence="6" id="KW-1015">Disulfide bond</keyword>
<dbReference type="PROSITE" id="PS50261">
    <property type="entry name" value="G_PROTEIN_RECEP_F2_4"/>
    <property type="match status" value="1"/>
</dbReference>
<dbReference type="SMART" id="SM00303">
    <property type="entry name" value="GPS"/>
    <property type="match status" value="1"/>
</dbReference>
<feature type="transmembrane region" description="Helical" evidence="9">
    <location>
        <begin position="240"/>
        <end position="259"/>
    </location>
</feature>
<feature type="compositionally biased region" description="Basic and acidic residues" evidence="8">
    <location>
        <begin position="369"/>
        <end position="383"/>
    </location>
</feature>
<dbReference type="InterPro" id="IPR000203">
    <property type="entry name" value="GPS"/>
</dbReference>
<evidence type="ECO:0000256" key="8">
    <source>
        <dbReference type="SAM" id="MobiDB-lite"/>
    </source>
</evidence>
<evidence type="ECO:0000259" key="11">
    <source>
        <dbReference type="PROSITE" id="PS50261"/>
    </source>
</evidence>
<feature type="transmembrane region" description="Helical" evidence="9">
    <location>
        <begin position="16"/>
        <end position="38"/>
    </location>
</feature>
<dbReference type="Proteomes" id="UP000887568">
    <property type="component" value="Unplaced"/>
</dbReference>
<dbReference type="OrthoDB" id="1100386at2759"/>
<dbReference type="Pfam" id="PF01825">
    <property type="entry name" value="GPS"/>
    <property type="match status" value="1"/>
</dbReference>
<dbReference type="EnsemblMetazoa" id="XM_038196420.1">
    <property type="protein sequence ID" value="XP_038052348.1"/>
    <property type="gene ID" value="LOC119725056"/>
</dbReference>
<evidence type="ECO:0000256" key="6">
    <source>
        <dbReference type="ARBA" id="ARBA00023157"/>
    </source>
</evidence>
<evidence type="ECO:0000256" key="5">
    <source>
        <dbReference type="ARBA" id="ARBA00023136"/>
    </source>
</evidence>
<dbReference type="AlphaFoldDB" id="A0A913ZKM9"/>
<organism evidence="12 13">
    <name type="scientific">Patiria miniata</name>
    <name type="common">Bat star</name>
    <name type="synonym">Asterina miniata</name>
    <dbReference type="NCBI Taxonomy" id="46514"/>
    <lineage>
        <taxon>Eukaryota</taxon>
        <taxon>Metazoa</taxon>
        <taxon>Echinodermata</taxon>
        <taxon>Eleutherozoa</taxon>
        <taxon>Asterozoa</taxon>
        <taxon>Asteroidea</taxon>
        <taxon>Valvatacea</taxon>
        <taxon>Valvatida</taxon>
        <taxon>Asterinidae</taxon>
        <taxon>Patiria</taxon>
    </lineage>
</organism>
<comment type="subcellular location">
    <subcellularLocation>
        <location evidence="1">Membrane</location>
        <topology evidence="1">Multi-pass membrane protein</topology>
    </subcellularLocation>
</comment>
<evidence type="ECO:0000256" key="2">
    <source>
        <dbReference type="ARBA" id="ARBA00007343"/>
    </source>
</evidence>
<feature type="transmembrane region" description="Helical" evidence="9">
    <location>
        <begin position="310"/>
        <end position="332"/>
    </location>
</feature>
<keyword evidence="13" id="KW-1185">Reference proteome</keyword>
<feature type="transmembrane region" description="Helical" evidence="9">
    <location>
        <begin position="201"/>
        <end position="220"/>
    </location>
</feature>
<evidence type="ECO:0000256" key="1">
    <source>
        <dbReference type="ARBA" id="ARBA00004141"/>
    </source>
</evidence>
<keyword evidence="7" id="KW-0325">Glycoprotein</keyword>
<dbReference type="OMA" id="CWKTERS"/>
<dbReference type="InterPro" id="IPR017981">
    <property type="entry name" value="GPCR_2-like_7TM"/>
</dbReference>
<dbReference type="PRINTS" id="PR00249">
    <property type="entry name" value="GPCRSECRETIN"/>
</dbReference>
<dbReference type="GO" id="GO:0005886">
    <property type="term" value="C:plasma membrane"/>
    <property type="evidence" value="ECO:0007669"/>
    <property type="project" value="TreeGrafter"/>
</dbReference>
<evidence type="ECO:0000313" key="12">
    <source>
        <dbReference type="EnsemblMetazoa" id="XP_038052348.1"/>
    </source>
</evidence>
<dbReference type="GO" id="GO:0004930">
    <property type="term" value="F:G protein-coupled receptor activity"/>
    <property type="evidence" value="ECO:0007669"/>
    <property type="project" value="InterPro"/>
</dbReference>
<dbReference type="GO" id="GO:0007189">
    <property type="term" value="P:adenylate cyclase-activating G protein-coupled receptor signaling pathway"/>
    <property type="evidence" value="ECO:0007669"/>
    <property type="project" value="TreeGrafter"/>
</dbReference>
<dbReference type="FunFam" id="1.20.1070.10:FF:000058">
    <property type="entry name" value="Adhesion G protein-coupled receptor F5"/>
    <property type="match status" value="1"/>
</dbReference>
<evidence type="ECO:0000313" key="13">
    <source>
        <dbReference type="Proteomes" id="UP000887568"/>
    </source>
</evidence>